<dbReference type="InterPro" id="IPR002711">
    <property type="entry name" value="HNH"/>
</dbReference>
<dbReference type="Pfam" id="PF01844">
    <property type="entry name" value="HNH"/>
    <property type="match status" value="1"/>
</dbReference>
<dbReference type="EMBL" id="QLMA01000006">
    <property type="protein sequence ID" value="RAJ79290.1"/>
    <property type="molecule type" value="Genomic_DNA"/>
</dbReference>
<gene>
    <name evidence="2" type="ORF">CLV59_106351</name>
</gene>
<dbReference type="GO" id="GO:0008270">
    <property type="term" value="F:zinc ion binding"/>
    <property type="evidence" value="ECO:0007669"/>
    <property type="project" value="InterPro"/>
</dbReference>
<dbReference type="InterPro" id="IPR003615">
    <property type="entry name" value="HNH_nuc"/>
</dbReference>
<dbReference type="Gene3D" id="1.10.30.50">
    <property type="match status" value="1"/>
</dbReference>
<name>A0A327VVN8_9BACT</name>
<evidence type="ECO:0000259" key="1">
    <source>
        <dbReference type="SMART" id="SM00507"/>
    </source>
</evidence>
<dbReference type="RefSeq" id="WP_111593745.1">
    <property type="nucleotide sequence ID" value="NZ_QLMA01000006.1"/>
</dbReference>
<comment type="caution">
    <text evidence="2">The sequence shown here is derived from an EMBL/GenBank/DDBJ whole genome shotgun (WGS) entry which is preliminary data.</text>
</comment>
<dbReference type="SMART" id="SM00507">
    <property type="entry name" value="HNHc"/>
    <property type="match status" value="1"/>
</dbReference>
<dbReference type="GO" id="GO:0004519">
    <property type="term" value="F:endonuclease activity"/>
    <property type="evidence" value="ECO:0007669"/>
    <property type="project" value="InterPro"/>
</dbReference>
<evidence type="ECO:0000313" key="3">
    <source>
        <dbReference type="Proteomes" id="UP000249819"/>
    </source>
</evidence>
<feature type="domain" description="HNH nuclease" evidence="1">
    <location>
        <begin position="43"/>
        <end position="101"/>
    </location>
</feature>
<dbReference type="AlphaFoldDB" id="A0A327VVN8"/>
<evidence type="ECO:0000313" key="2">
    <source>
        <dbReference type="EMBL" id="RAJ79290.1"/>
    </source>
</evidence>
<protein>
    <submittedName>
        <fullName evidence="2">Uncharacterized protein (TIGR02646 family)</fullName>
    </submittedName>
</protein>
<reference evidence="2 3" key="1">
    <citation type="submission" date="2018-06" db="EMBL/GenBank/DDBJ databases">
        <title>Genomic Encyclopedia of Archaeal and Bacterial Type Strains, Phase II (KMG-II): from individual species to whole genera.</title>
        <authorList>
            <person name="Goeker M."/>
        </authorList>
    </citation>
    <scope>NUCLEOTIDE SEQUENCE [LARGE SCALE GENOMIC DNA]</scope>
    <source>
        <strain evidence="2 3">DSM 29821</strain>
    </source>
</reference>
<dbReference type="OrthoDB" id="5918473at2"/>
<keyword evidence="3" id="KW-1185">Reference proteome</keyword>
<accession>A0A327VVN8</accession>
<dbReference type="GO" id="GO:0003676">
    <property type="term" value="F:nucleic acid binding"/>
    <property type="evidence" value="ECO:0007669"/>
    <property type="project" value="InterPro"/>
</dbReference>
<dbReference type="Proteomes" id="UP000249819">
    <property type="component" value="Unassembled WGS sequence"/>
</dbReference>
<organism evidence="2 3">
    <name type="scientific">Chitinophaga dinghuensis</name>
    <dbReference type="NCBI Taxonomy" id="1539050"/>
    <lineage>
        <taxon>Bacteria</taxon>
        <taxon>Pseudomonadati</taxon>
        <taxon>Bacteroidota</taxon>
        <taxon>Chitinophagia</taxon>
        <taxon>Chitinophagales</taxon>
        <taxon>Chitinophagaceae</taxon>
        <taxon>Chitinophaga</taxon>
    </lineage>
</organism>
<sequence length="210" mass="24491">MPDIKNAYIYSKDFEDRLKAKFPKDNTNHLQWSDEDIADIRSDIREFYRQQQKGKCAYCMNDLSLSAAANCQVEHVVPKSSHPNFITESRNLCVACADCNGIKKDKPVTVKDNLARYPKTGNAFKIVHPHFDCFDDHIYEVNGYYLDITDKGAHTIQICKLNRKLHKLRYVDDETDFAEMTILSTAFLNEKDERKRKLIMKKMKKLLIFT</sequence>
<proteinExistence type="predicted"/>